<evidence type="ECO:0000313" key="1">
    <source>
        <dbReference type="EMBL" id="BAX91559.1"/>
    </source>
</evidence>
<keyword evidence="2" id="KW-1185">Reference proteome</keyword>
<sequence>MKLKSVRVGAALLGCTAAAMFSAGVASADPPDPHIPNITHNYCDSRFMGYVCDGARYPDGSFWHQWESDDWVGWHFDCVSGNEPFPAPPPPGGCDGAIPPAPPPA</sequence>
<name>A0A1Z4EF42_9MYCO</name>
<organism evidence="1 2">
    <name type="scientific">Mycobacterium shigaense</name>
    <dbReference type="NCBI Taxonomy" id="722731"/>
    <lineage>
        <taxon>Bacteria</taxon>
        <taxon>Bacillati</taxon>
        <taxon>Actinomycetota</taxon>
        <taxon>Actinomycetes</taxon>
        <taxon>Mycobacteriales</taxon>
        <taxon>Mycobacteriaceae</taxon>
        <taxon>Mycobacterium</taxon>
        <taxon>Mycobacterium simiae complex</taxon>
    </lineage>
</organism>
<reference evidence="2" key="1">
    <citation type="submission" date="2017-06" db="EMBL/GenBank/DDBJ databases">
        <title>Complete Genome Sequence of Mycobacterium shigaense.</title>
        <authorList>
            <person name="Fukano H."/>
            <person name="Yoshida M."/>
            <person name="Kazumi Y."/>
            <person name="Ogura Y."/>
            <person name="Mitarai S."/>
            <person name="Hayashi T."/>
            <person name="Hoshino Y."/>
        </authorList>
    </citation>
    <scope>NUCLEOTIDE SEQUENCE [LARGE SCALE GENOMIC DNA]</scope>
    <source>
        <strain evidence="2">UN-152</strain>
    </source>
</reference>
<protein>
    <submittedName>
        <fullName evidence="1">Uncharacterized protein</fullName>
    </submittedName>
</protein>
<dbReference type="KEGG" id="mshg:MSG_01402"/>
<dbReference type="EMBL" id="AP018164">
    <property type="protein sequence ID" value="BAX91559.1"/>
    <property type="molecule type" value="Genomic_DNA"/>
</dbReference>
<evidence type="ECO:0000313" key="2">
    <source>
        <dbReference type="Proteomes" id="UP000217736"/>
    </source>
</evidence>
<dbReference type="OrthoDB" id="4735471at2"/>
<dbReference type="AlphaFoldDB" id="A0A1Z4EF42"/>
<dbReference type="Proteomes" id="UP000217736">
    <property type="component" value="Chromosome"/>
</dbReference>
<accession>A0A1Z4EF42</accession>
<gene>
    <name evidence="1" type="ORF">MSG_01402</name>
</gene>
<proteinExistence type="predicted"/>